<dbReference type="Pfam" id="PF00005">
    <property type="entry name" value="ABC_tran"/>
    <property type="match status" value="1"/>
</dbReference>
<dbReference type="InterPro" id="IPR039421">
    <property type="entry name" value="Type_1_exporter"/>
</dbReference>
<evidence type="ECO:0000256" key="10">
    <source>
        <dbReference type="ARBA" id="ARBA00023136"/>
    </source>
</evidence>
<dbReference type="GO" id="GO:0015421">
    <property type="term" value="F:ABC-type oligopeptide transporter activity"/>
    <property type="evidence" value="ECO:0007669"/>
    <property type="project" value="TreeGrafter"/>
</dbReference>
<dbReference type="Proteomes" id="UP000519684">
    <property type="component" value="Unassembled WGS sequence"/>
</dbReference>
<dbReference type="SUPFAM" id="SSF52540">
    <property type="entry name" value="P-loop containing nucleoside triphosphate hydrolases"/>
    <property type="match status" value="1"/>
</dbReference>
<dbReference type="GO" id="GO:0005743">
    <property type="term" value="C:mitochondrial inner membrane"/>
    <property type="evidence" value="ECO:0007669"/>
    <property type="project" value="TreeGrafter"/>
</dbReference>
<keyword evidence="5" id="KW-0677">Repeat</keyword>
<reference evidence="13 14" key="1">
    <citation type="submission" date="2019-09" db="EMBL/GenBank/DDBJ databases">
        <title>Bird 10,000 Genomes (B10K) Project - Family phase.</title>
        <authorList>
            <person name="Zhang G."/>
        </authorList>
    </citation>
    <scope>NUCLEOTIDE SEQUENCE [LARGE SCALE GENOMIC DNA]</scope>
    <source>
        <strain evidence="13">B10K-DU-001-17</strain>
        <tissue evidence="13">Muscle</tissue>
    </source>
</reference>
<dbReference type="GO" id="GO:0016887">
    <property type="term" value="F:ATP hydrolysis activity"/>
    <property type="evidence" value="ECO:0007669"/>
    <property type="project" value="InterPro"/>
</dbReference>
<evidence type="ECO:0000256" key="8">
    <source>
        <dbReference type="ARBA" id="ARBA00022967"/>
    </source>
</evidence>
<feature type="non-terminal residue" evidence="13">
    <location>
        <position position="181"/>
    </location>
</feature>
<comment type="subcellular location">
    <subcellularLocation>
        <location evidence="1">Membrane</location>
        <topology evidence="1">Multi-pass membrane protein</topology>
    </subcellularLocation>
</comment>
<dbReference type="AlphaFoldDB" id="A0A7L2CPS6"/>
<dbReference type="InterPro" id="IPR017871">
    <property type="entry name" value="ABC_transporter-like_CS"/>
</dbReference>
<protein>
    <submittedName>
        <fullName evidence="13">MDR1 protein</fullName>
    </submittedName>
</protein>
<dbReference type="Gene3D" id="3.40.50.300">
    <property type="entry name" value="P-loop containing nucleotide triphosphate hydrolases"/>
    <property type="match status" value="1"/>
</dbReference>
<keyword evidence="4" id="KW-0812">Transmembrane</keyword>
<evidence type="ECO:0000313" key="13">
    <source>
        <dbReference type="EMBL" id="NXQ39316.1"/>
    </source>
</evidence>
<keyword evidence="8" id="KW-1278">Translocase</keyword>
<evidence type="ECO:0000256" key="1">
    <source>
        <dbReference type="ARBA" id="ARBA00004141"/>
    </source>
</evidence>
<evidence type="ECO:0000256" key="9">
    <source>
        <dbReference type="ARBA" id="ARBA00022989"/>
    </source>
</evidence>
<dbReference type="EMBL" id="VWYD01004192">
    <property type="protein sequence ID" value="NXQ39316.1"/>
    <property type="molecule type" value="Genomic_DNA"/>
</dbReference>
<keyword evidence="9" id="KW-1133">Transmembrane helix</keyword>
<dbReference type="GO" id="GO:0005524">
    <property type="term" value="F:ATP binding"/>
    <property type="evidence" value="ECO:0007669"/>
    <property type="project" value="UniProtKB-KW"/>
</dbReference>
<evidence type="ECO:0000256" key="4">
    <source>
        <dbReference type="ARBA" id="ARBA00022692"/>
    </source>
</evidence>
<keyword evidence="10" id="KW-0472">Membrane</keyword>
<dbReference type="PANTHER" id="PTHR43394">
    <property type="entry name" value="ATP-DEPENDENT PERMEASE MDL1, MITOCHONDRIAL"/>
    <property type="match status" value="1"/>
</dbReference>
<evidence type="ECO:0000259" key="12">
    <source>
        <dbReference type="PROSITE" id="PS50893"/>
    </source>
</evidence>
<comment type="similarity">
    <text evidence="2">Belongs to the ABC transporter superfamily. ABCB family. Multidrug resistance exporter (TC 3.A.1.201) subfamily.</text>
</comment>
<name>A0A7L2CPS6_CATFU</name>
<keyword evidence="14" id="KW-1185">Reference proteome</keyword>
<evidence type="ECO:0000256" key="6">
    <source>
        <dbReference type="ARBA" id="ARBA00022741"/>
    </source>
</evidence>
<evidence type="ECO:0000256" key="11">
    <source>
        <dbReference type="ARBA" id="ARBA00023180"/>
    </source>
</evidence>
<dbReference type="SMART" id="SM00382">
    <property type="entry name" value="AAA"/>
    <property type="match status" value="1"/>
</dbReference>
<evidence type="ECO:0000256" key="3">
    <source>
        <dbReference type="ARBA" id="ARBA00022448"/>
    </source>
</evidence>
<dbReference type="PANTHER" id="PTHR43394:SF27">
    <property type="entry name" value="ATP-DEPENDENT TRANSLOCASE ABCB1-LIKE"/>
    <property type="match status" value="1"/>
</dbReference>
<keyword evidence="7" id="KW-0067">ATP-binding</keyword>
<accession>A0A7L2CPS6</accession>
<sequence length="181" mass="20082">IKGNLEFRNVYFNYPSRPDVEILKGLNLKINSGQTVALVGGSGCGKSTTVQLIQRFYDPKEGMVTLDGQDIKTLNVRYLREIIGVVNQEPVLFATTIAENIRYGREDVTMEEIEKATKEANAYDFIMKLPNKFETVVGDRGAQLSGGQKQRIAIARALVRNPKILLLDEATSALDTESESV</sequence>
<dbReference type="PROSITE" id="PS00211">
    <property type="entry name" value="ABC_TRANSPORTER_1"/>
    <property type="match status" value="1"/>
</dbReference>
<dbReference type="FunFam" id="3.40.50.300:FF:000479">
    <property type="entry name" value="Multidrug resistance protein 1A"/>
    <property type="match status" value="1"/>
</dbReference>
<keyword evidence="3" id="KW-0813">Transport</keyword>
<feature type="non-terminal residue" evidence="13">
    <location>
        <position position="1"/>
    </location>
</feature>
<organism evidence="13 14">
    <name type="scientific">Catharus fuscescens</name>
    <name type="common">Veery</name>
    <name type="synonym">Turdus fuscescens</name>
    <dbReference type="NCBI Taxonomy" id="159581"/>
    <lineage>
        <taxon>Eukaryota</taxon>
        <taxon>Metazoa</taxon>
        <taxon>Chordata</taxon>
        <taxon>Craniata</taxon>
        <taxon>Vertebrata</taxon>
        <taxon>Euteleostomi</taxon>
        <taxon>Archelosauria</taxon>
        <taxon>Archosauria</taxon>
        <taxon>Dinosauria</taxon>
        <taxon>Saurischia</taxon>
        <taxon>Theropoda</taxon>
        <taxon>Coelurosauria</taxon>
        <taxon>Aves</taxon>
        <taxon>Neognathae</taxon>
        <taxon>Neoaves</taxon>
        <taxon>Telluraves</taxon>
        <taxon>Australaves</taxon>
        <taxon>Passeriformes</taxon>
        <taxon>Turdidae</taxon>
        <taxon>Catharus</taxon>
    </lineage>
</organism>
<dbReference type="InterPro" id="IPR003439">
    <property type="entry name" value="ABC_transporter-like_ATP-bd"/>
</dbReference>
<evidence type="ECO:0000313" key="14">
    <source>
        <dbReference type="Proteomes" id="UP000519684"/>
    </source>
</evidence>
<keyword evidence="11" id="KW-0325">Glycoprotein</keyword>
<evidence type="ECO:0000256" key="7">
    <source>
        <dbReference type="ARBA" id="ARBA00022840"/>
    </source>
</evidence>
<comment type="caution">
    <text evidence="13">The sequence shown here is derived from an EMBL/GenBank/DDBJ whole genome shotgun (WGS) entry which is preliminary data.</text>
</comment>
<dbReference type="GO" id="GO:0090374">
    <property type="term" value="P:oligopeptide export from mitochondrion"/>
    <property type="evidence" value="ECO:0007669"/>
    <property type="project" value="TreeGrafter"/>
</dbReference>
<gene>
    <name evidence="13" type="primary">Abcb1</name>
    <name evidence="13" type="ORF">CATFUS_R05086</name>
</gene>
<evidence type="ECO:0000256" key="5">
    <source>
        <dbReference type="ARBA" id="ARBA00022737"/>
    </source>
</evidence>
<dbReference type="PROSITE" id="PS50893">
    <property type="entry name" value="ABC_TRANSPORTER_2"/>
    <property type="match status" value="1"/>
</dbReference>
<proteinExistence type="inferred from homology"/>
<evidence type="ECO:0000256" key="2">
    <source>
        <dbReference type="ARBA" id="ARBA00007577"/>
    </source>
</evidence>
<dbReference type="InterPro" id="IPR003593">
    <property type="entry name" value="AAA+_ATPase"/>
</dbReference>
<feature type="domain" description="ABC transporter" evidence="12">
    <location>
        <begin position="5"/>
        <end position="181"/>
    </location>
</feature>
<dbReference type="InterPro" id="IPR027417">
    <property type="entry name" value="P-loop_NTPase"/>
</dbReference>
<keyword evidence="6" id="KW-0547">Nucleotide-binding</keyword>